<accession>A0A4D8QKV5</accession>
<dbReference type="EMBL" id="CP032340">
    <property type="protein sequence ID" value="QCO10274.1"/>
    <property type="molecule type" value="Genomic_DNA"/>
</dbReference>
<dbReference type="Proteomes" id="UP000298774">
    <property type="component" value="Plasmid p1"/>
</dbReference>
<dbReference type="InterPro" id="IPR018755">
    <property type="entry name" value="Phage_Mu_Gp48"/>
</dbReference>
<gene>
    <name evidence="2" type="ORF">D3868_14220</name>
    <name evidence="1" type="ORF">SIM66_09865</name>
</gene>
<evidence type="ECO:0000313" key="2">
    <source>
        <dbReference type="EMBL" id="QCO10274.1"/>
    </source>
</evidence>
<dbReference type="Pfam" id="PF10076">
    <property type="entry name" value="Phage_Mu_Gp48"/>
    <property type="match status" value="1"/>
</dbReference>
<organism evidence="2 3">
    <name type="scientific">Azospirillum brasilense</name>
    <dbReference type="NCBI Taxonomy" id="192"/>
    <lineage>
        <taxon>Bacteria</taxon>
        <taxon>Pseudomonadati</taxon>
        <taxon>Pseudomonadota</taxon>
        <taxon>Alphaproteobacteria</taxon>
        <taxon>Rhodospirillales</taxon>
        <taxon>Azospirillaceae</taxon>
        <taxon>Azospirillum</taxon>
    </lineage>
</organism>
<keyword evidence="4" id="KW-1185">Reference proteome</keyword>
<proteinExistence type="predicted"/>
<dbReference type="RefSeq" id="WP_059399156.1">
    <property type="nucleotide sequence ID" value="NZ_JAWUDG010000016.1"/>
</dbReference>
<dbReference type="Proteomes" id="UP001277471">
    <property type="component" value="Unassembled WGS sequence"/>
</dbReference>
<reference evidence="2 3" key="1">
    <citation type="submission" date="2018-09" db="EMBL/GenBank/DDBJ databases">
        <title>Whole genome based analysis of evolution and adaptive divergence in Indian and Brazilian strains of Azospirillum brasilense.</title>
        <authorList>
            <person name="Singh C."/>
            <person name="Tripathi A.K."/>
        </authorList>
    </citation>
    <scope>NUCLEOTIDE SEQUENCE [LARGE SCALE GENOMIC DNA]</scope>
    <source>
        <strain evidence="2 3">MTCC4038</strain>
        <plasmid evidence="2 3">p1</plasmid>
    </source>
</reference>
<evidence type="ECO:0000313" key="1">
    <source>
        <dbReference type="EMBL" id="MDX5951497.1"/>
    </source>
</evidence>
<evidence type="ECO:0000313" key="4">
    <source>
        <dbReference type="Proteomes" id="UP001277471"/>
    </source>
</evidence>
<keyword evidence="2" id="KW-0614">Plasmid</keyword>
<protein>
    <submittedName>
        <fullName evidence="2">DUF2313 domain-containing protein</fullName>
    </submittedName>
    <submittedName>
        <fullName evidence="1">YmfQ family protein</fullName>
    </submittedName>
</protein>
<evidence type="ECO:0000313" key="3">
    <source>
        <dbReference type="Proteomes" id="UP000298774"/>
    </source>
</evidence>
<name>A0A4D8QKV5_AZOBR</name>
<reference evidence="1 4" key="2">
    <citation type="submission" date="2023-11" db="EMBL/GenBank/DDBJ databases">
        <title>MicrobeMod: A computational toolkit for identifying prokaryotic methylation and restriction-modification with nanopore sequencing.</title>
        <authorList>
            <person name="Crits-Christoph A."/>
            <person name="Kang S.C."/>
            <person name="Lee H."/>
            <person name="Ostrov N."/>
        </authorList>
    </citation>
    <scope>NUCLEOTIDE SEQUENCE [LARGE SCALE GENOMIC DNA]</scope>
    <source>
        <strain evidence="1 4">ATCC 29145</strain>
    </source>
</reference>
<sequence length="235" mass="25175">MERWTFTRADFRSAMQALLPRGRVWPRDASTVQGQVLDGLAAAYERQTVDATALLVDAFPVTTTQLLPEWEVSLALPDACTGPAVGLAERRRRVVSKLVDTGGQSGAYYIGLAGSLGFPGCTITEYAAFTAGSGCSDPLNTADTGWPHAWRFNVPVQAGAVSFTATSGCDEALRGWGSAVLECVIRRAAPAHTAVLFGYRADEDWLRDGGHAEDWGLLDQIGSQPEIVEDWSALA</sequence>
<dbReference type="AlphaFoldDB" id="A0A4D8QKV5"/>
<geneLocation type="plasmid" evidence="2 3">
    <name>p1</name>
</geneLocation>
<dbReference type="EMBL" id="JAWXYC010000003">
    <property type="protein sequence ID" value="MDX5951497.1"/>
    <property type="molecule type" value="Genomic_DNA"/>
</dbReference>